<name>A0A4S3JDU1_9EURO</name>
<evidence type="ECO:0000313" key="2">
    <source>
        <dbReference type="Proteomes" id="UP000308092"/>
    </source>
</evidence>
<gene>
    <name evidence="1" type="ORF">EYZ11_007980</name>
</gene>
<feature type="non-terminal residue" evidence="1">
    <location>
        <position position="92"/>
    </location>
</feature>
<sequence length="92" mass="10204">RSIQGGRRETMPLNEVIMLLFDTVYVGGLYDIFGGQNASATSSYSSKGTLVRVLSTFRTTSTTALEVEYYTIPTHLRLKRRAQTVIALSTPQ</sequence>
<keyword evidence="2" id="KW-1185">Reference proteome</keyword>
<organism evidence="1 2">
    <name type="scientific">Aspergillus tanneri</name>
    <dbReference type="NCBI Taxonomy" id="1220188"/>
    <lineage>
        <taxon>Eukaryota</taxon>
        <taxon>Fungi</taxon>
        <taxon>Dikarya</taxon>
        <taxon>Ascomycota</taxon>
        <taxon>Pezizomycotina</taxon>
        <taxon>Eurotiomycetes</taxon>
        <taxon>Eurotiomycetidae</taxon>
        <taxon>Eurotiales</taxon>
        <taxon>Aspergillaceae</taxon>
        <taxon>Aspergillus</taxon>
        <taxon>Aspergillus subgen. Circumdati</taxon>
    </lineage>
</organism>
<dbReference type="AlphaFoldDB" id="A0A4S3JDU1"/>
<protein>
    <submittedName>
        <fullName evidence="1">Uncharacterized protein</fullName>
    </submittedName>
</protein>
<reference evidence="1 2" key="1">
    <citation type="submission" date="2019-03" db="EMBL/GenBank/DDBJ databases">
        <title>The genome sequence of a newly discovered highly antifungal drug resistant Aspergillus species, Aspergillus tanneri NIH 1004.</title>
        <authorList>
            <person name="Mounaud S."/>
            <person name="Singh I."/>
            <person name="Joardar V."/>
            <person name="Pakala S."/>
            <person name="Pakala S."/>
            <person name="Venepally P."/>
            <person name="Hoover J."/>
            <person name="Nierman W."/>
            <person name="Chung J."/>
            <person name="Losada L."/>
        </authorList>
    </citation>
    <scope>NUCLEOTIDE SEQUENCE [LARGE SCALE GENOMIC DNA]</scope>
    <source>
        <strain evidence="1 2">NIH1004</strain>
    </source>
</reference>
<feature type="non-terminal residue" evidence="1">
    <location>
        <position position="1"/>
    </location>
</feature>
<accession>A0A4S3JDU1</accession>
<dbReference type="VEuPathDB" id="FungiDB:EYZ11_007980"/>
<evidence type="ECO:0000313" key="1">
    <source>
        <dbReference type="EMBL" id="THC92548.1"/>
    </source>
</evidence>
<proteinExistence type="predicted"/>
<dbReference type="Proteomes" id="UP000308092">
    <property type="component" value="Unassembled WGS sequence"/>
</dbReference>
<dbReference type="EMBL" id="SOSA01000326">
    <property type="protein sequence ID" value="THC92548.1"/>
    <property type="molecule type" value="Genomic_DNA"/>
</dbReference>
<comment type="caution">
    <text evidence="1">The sequence shown here is derived from an EMBL/GenBank/DDBJ whole genome shotgun (WGS) entry which is preliminary data.</text>
</comment>